<protein>
    <submittedName>
        <fullName evidence="2 3">Uncharacterized protein</fullName>
    </submittedName>
</protein>
<sequence length="209" mass="22455">MRATTEGARGRSLDRGRHDNPDGDGMARGDAGAATMPWDQRLRFPLPGERERNTVRYAPTASCNAAAAVAALSLAPRRSILWAQQRSERIAGMCHACACGSGASPFLPGNRIITLPALAPMRALCHFRIRGHGTLTLACVRYVAGHVSSPDRFARSFGEETALPLRSYPSDLLGNSSFAHVTHSPEVLLAAPSFVVGDAVELIIGWIRR</sequence>
<feature type="region of interest" description="Disordered" evidence="1">
    <location>
        <begin position="1"/>
        <end position="34"/>
    </location>
</feature>
<keyword evidence="4" id="KW-1185">Reference proteome</keyword>
<dbReference type="Proteomes" id="UP000008810">
    <property type="component" value="Chromosome 5"/>
</dbReference>
<name>A0A2K2CG23_BRADI</name>
<dbReference type="EMBL" id="CM000884">
    <property type="protein sequence ID" value="PNT60978.1"/>
    <property type="molecule type" value="Genomic_DNA"/>
</dbReference>
<evidence type="ECO:0000313" key="2">
    <source>
        <dbReference type="EMBL" id="PNT60978.1"/>
    </source>
</evidence>
<dbReference type="InParanoid" id="A0A2K2CG23"/>
<dbReference type="Gramene" id="PNT60978">
    <property type="protein sequence ID" value="PNT60978"/>
    <property type="gene ID" value="BRADI_5g08773v3"/>
</dbReference>
<evidence type="ECO:0000256" key="1">
    <source>
        <dbReference type="SAM" id="MobiDB-lite"/>
    </source>
</evidence>
<reference evidence="3" key="3">
    <citation type="submission" date="2018-08" db="UniProtKB">
        <authorList>
            <consortium name="EnsemblPlants"/>
        </authorList>
    </citation>
    <scope>IDENTIFICATION</scope>
    <source>
        <strain evidence="3">cv. Bd21</strain>
    </source>
</reference>
<accession>A0A2K2CG23</accession>
<reference evidence="2" key="2">
    <citation type="submission" date="2017-06" db="EMBL/GenBank/DDBJ databases">
        <title>WGS assembly of Brachypodium distachyon.</title>
        <authorList>
            <consortium name="The International Brachypodium Initiative"/>
            <person name="Lucas S."/>
            <person name="Harmon-Smith M."/>
            <person name="Lail K."/>
            <person name="Tice H."/>
            <person name="Grimwood J."/>
            <person name="Bruce D."/>
            <person name="Barry K."/>
            <person name="Shu S."/>
            <person name="Lindquist E."/>
            <person name="Wang M."/>
            <person name="Pitluck S."/>
            <person name="Vogel J.P."/>
            <person name="Garvin D.F."/>
            <person name="Mockler T.C."/>
            <person name="Schmutz J."/>
            <person name="Rokhsar D."/>
            <person name="Bevan M.W."/>
        </authorList>
    </citation>
    <scope>NUCLEOTIDE SEQUENCE</scope>
    <source>
        <strain evidence="2">Bd21</strain>
    </source>
</reference>
<dbReference type="EnsemblPlants" id="PNT60978">
    <property type="protein sequence ID" value="PNT60978"/>
    <property type="gene ID" value="BRADI_5g08773v3"/>
</dbReference>
<reference evidence="2 3" key="1">
    <citation type="journal article" date="2010" name="Nature">
        <title>Genome sequencing and analysis of the model grass Brachypodium distachyon.</title>
        <authorList>
            <consortium name="International Brachypodium Initiative"/>
        </authorList>
    </citation>
    <scope>NUCLEOTIDE SEQUENCE [LARGE SCALE GENOMIC DNA]</scope>
    <source>
        <strain evidence="2 3">Bd21</strain>
    </source>
</reference>
<proteinExistence type="predicted"/>
<evidence type="ECO:0000313" key="4">
    <source>
        <dbReference type="Proteomes" id="UP000008810"/>
    </source>
</evidence>
<gene>
    <name evidence="2" type="ORF">BRADI_5g08773v3</name>
</gene>
<evidence type="ECO:0000313" key="3">
    <source>
        <dbReference type="EnsemblPlants" id="PNT60978"/>
    </source>
</evidence>
<organism evidence="2">
    <name type="scientific">Brachypodium distachyon</name>
    <name type="common">Purple false brome</name>
    <name type="synonym">Trachynia distachya</name>
    <dbReference type="NCBI Taxonomy" id="15368"/>
    <lineage>
        <taxon>Eukaryota</taxon>
        <taxon>Viridiplantae</taxon>
        <taxon>Streptophyta</taxon>
        <taxon>Embryophyta</taxon>
        <taxon>Tracheophyta</taxon>
        <taxon>Spermatophyta</taxon>
        <taxon>Magnoliopsida</taxon>
        <taxon>Liliopsida</taxon>
        <taxon>Poales</taxon>
        <taxon>Poaceae</taxon>
        <taxon>BOP clade</taxon>
        <taxon>Pooideae</taxon>
        <taxon>Stipodae</taxon>
        <taxon>Brachypodieae</taxon>
        <taxon>Brachypodium</taxon>
    </lineage>
</organism>
<feature type="compositionally biased region" description="Basic and acidic residues" evidence="1">
    <location>
        <begin position="8"/>
        <end position="27"/>
    </location>
</feature>
<dbReference type="AlphaFoldDB" id="A0A2K2CG23"/>